<feature type="region of interest" description="Disordered" evidence="1">
    <location>
        <begin position="535"/>
        <end position="554"/>
    </location>
</feature>
<feature type="compositionally biased region" description="Polar residues" evidence="1">
    <location>
        <begin position="535"/>
        <end position="545"/>
    </location>
</feature>
<dbReference type="Proteomes" id="UP000317893">
    <property type="component" value="Unassembled WGS sequence"/>
</dbReference>
<dbReference type="EMBL" id="VFMN01000001">
    <property type="protein sequence ID" value="TQJ09539.1"/>
    <property type="molecule type" value="Genomic_DNA"/>
</dbReference>
<evidence type="ECO:0000256" key="1">
    <source>
        <dbReference type="SAM" id="MobiDB-lite"/>
    </source>
</evidence>
<evidence type="ECO:0000259" key="2">
    <source>
        <dbReference type="Pfam" id="PF13400"/>
    </source>
</evidence>
<feature type="domain" description="Putative Flp pilus-assembly TadG-like N-terminal" evidence="2">
    <location>
        <begin position="31"/>
        <end position="75"/>
    </location>
</feature>
<gene>
    <name evidence="3" type="ORF">FB458_2651</name>
</gene>
<protein>
    <submittedName>
        <fullName evidence="3">Putative Flp pilus-assembly TadE/G-like protein</fullName>
    </submittedName>
</protein>
<organism evidence="3 4">
    <name type="scientific">Lapillicoccus jejuensis</name>
    <dbReference type="NCBI Taxonomy" id="402171"/>
    <lineage>
        <taxon>Bacteria</taxon>
        <taxon>Bacillati</taxon>
        <taxon>Actinomycetota</taxon>
        <taxon>Actinomycetes</taxon>
        <taxon>Micrococcales</taxon>
        <taxon>Intrasporangiaceae</taxon>
        <taxon>Lapillicoccus</taxon>
    </lineage>
</organism>
<evidence type="ECO:0000313" key="3">
    <source>
        <dbReference type="EMBL" id="TQJ09539.1"/>
    </source>
</evidence>
<dbReference type="InterPro" id="IPR028087">
    <property type="entry name" value="Tad_N"/>
</dbReference>
<name>A0A542E2M4_9MICO</name>
<dbReference type="Pfam" id="PF13400">
    <property type="entry name" value="Tad"/>
    <property type="match status" value="1"/>
</dbReference>
<dbReference type="RefSeq" id="WP_170185676.1">
    <property type="nucleotide sequence ID" value="NZ_BAAAPR010000009.1"/>
</dbReference>
<proteinExistence type="predicted"/>
<sequence length="554" mass="57134">MLVTRRAVPARRSVRSSVRRLLASRRRRDRGVVAVTTAILLTVLVGCCGAVVDVGRWYLTQQQAQRAADAAASGGVVSLPGDPTAAYATAAALASSNGFPSAGGTTVTSQAVGPGGNRLSVTVRTSVNNFFLPLFGIGRTNIATTATADYVKPVQMGSPCNEFGNDPSGSAVRSSNCNATGQFWANIGSPAGTKVSGDAFTDNSCSSSTSDGCPGNVNTDFNSSGYYFTLTLTKPVTDLRVEAFDPAFVAVGDTCTLNGINANNDTKASPPASGTIYASGSSNPACTGDVSFNGVPVTTQYTLRQATSTTVALDPSTYAPMANCSTTFPGYNGDLSGIQDPAWGNGDKVKSAVRAEFRQWVPLCQPLGTTPAGTYYLQVQTSGVGADNAGGHNRFSLRAYSGTDTSAQDGISISVSQRMAIYANIPASKTTFYLARVPAASAGRTLSIALFDIGDSTGPGVVSILDPTGGSPKGCTGTGPVSGKLPSCAVTSSSSFNGRWERISVPIPATYTCDDTDPLACWYRLSYDYGTGNQPSDTTSWTASVGGSPVRLIQ</sequence>
<dbReference type="AlphaFoldDB" id="A0A542E2M4"/>
<accession>A0A542E2M4</accession>
<keyword evidence="4" id="KW-1185">Reference proteome</keyword>
<comment type="caution">
    <text evidence="3">The sequence shown here is derived from an EMBL/GenBank/DDBJ whole genome shotgun (WGS) entry which is preliminary data.</text>
</comment>
<reference evidence="3 4" key="1">
    <citation type="submission" date="2019-06" db="EMBL/GenBank/DDBJ databases">
        <title>Sequencing the genomes of 1000 actinobacteria strains.</title>
        <authorList>
            <person name="Klenk H.-P."/>
        </authorList>
    </citation>
    <scope>NUCLEOTIDE SEQUENCE [LARGE SCALE GENOMIC DNA]</scope>
    <source>
        <strain evidence="3 4">DSM 18607</strain>
    </source>
</reference>
<evidence type="ECO:0000313" key="4">
    <source>
        <dbReference type="Proteomes" id="UP000317893"/>
    </source>
</evidence>